<dbReference type="InterPro" id="IPR032675">
    <property type="entry name" value="LRR_dom_sf"/>
</dbReference>
<feature type="domain" description="Secretion system C-terminal sorting" evidence="3">
    <location>
        <begin position="175"/>
        <end position="238"/>
    </location>
</feature>
<dbReference type="Pfam" id="PF18962">
    <property type="entry name" value="Por_Secre_tail"/>
    <property type="match status" value="1"/>
</dbReference>
<dbReference type="EMBL" id="FQTW01000001">
    <property type="protein sequence ID" value="SHE37915.1"/>
    <property type="molecule type" value="Genomic_DNA"/>
</dbReference>
<keyword evidence="1 2" id="KW-0732">Signal</keyword>
<feature type="chain" id="PRO_5012974025" evidence="2">
    <location>
        <begin position="19"/>
        <end position="241"/>
    </location>
</feature>
<dbReference type="InterPro" id="IPR026444">
    <property type="entry name" value="Secre_tail"/>
</dbReference>
<organism evidence="4 5">
    <name type="scientific">Psychroflexus salarius</name>
    <dbReference type="NCBI Taxonomy" id="1155689"/>
    <lineage>
        <taxon>Bacteria</taxon>
        <taxon>Pseudomonadati</taxon>
        <taxon>Bacteroidota</taxon>
        <taxon>Flavobacteriia</taxon>
        <taxon>Flavobacteriales</taxon>
        <taxon>Flavobacteriaceae</taxon>
        <taxon>Psychroflexus</taxon>
    </lineage>
</organism>
<gene>
    <name evidence="4" type="ORF">SAMN05444278_101425</name>
</gene>
<evidence type="ECO:0000313" key="5">
    <source>
        <dbReference type="Proteomes" id="UP000184462"/>
    </source>
</evidence>
<accession>A0A1M4T0F9</accession>
<dbReference type="Proteomes" id="UP000184462">
    <property type="component" value="Unassembled WGS sequence"/>
</dbReference>
<sequence>MRIIFCLIIVFFSLQVTAQQTYVPDDNFEQGLIDLGYDSPPLDDYVLTSSIESITSLFLENKSIVDMTGIEDFVGLNLIDLTGNFIEDLDLSQNINLERIDVYNNNLNTLNIKNGNLYNILSFNAQLNPNLTCIDVDDVSYANANLLFIDSQTQFSENCESLSITSTSNLIFSFYPNPIKNQLHIKMITSSAYDVKIYNSYGQILHSETSSLPELTINTSHLISGIYFIKVNDSVKKLVKE</sequence>
<reference evidence="4 5" key="1">
    <citation type="submission" date="2016-11" db="EMBL/GenBank/DDBJ databases">
        <authorList>
            <person name="Jaros S."/>
            <person name="Januszkiewicz K."/>
            <person name="Wedrychowicz H."/>
        </authorList>
    </citation>
    <scope>NUCLEOTIDE SEQUENCE [LARGE SCALE GENOMIC DNA]</scope>
    <source>
        <strain evidence="4 5">DSM 25661</strain>
    </source>
</reference>
<keyword evidence="5" id="KW-1185">Reference proteome</keyword>
<dbReference type="SUPFAM" id="SSF52058">
    <property type="entry name" value="L domain-like"/>
    <property type="match status" value="1"/>
</dbReference>
<evidence type="ECO:0000259" key="3">
    <source>
        <dbReference type="Pfam" id="PF18962"/>
    </source>
</evidence>
<evidence type="ECO:0000313" key="4">
    <source>
        <dbReference type="EMBL" id="SHE37915.1"/>
    </source>
</evidence>
<dbReference type="AlphaFoldDB" id="A0A1M4T0F9"/>
<name>A0A1M4T0F9_9FLAO</name>
<proteinExistence type="predicted"/>
<evidence type="ECO:0000256" key="2">
    <source>
        <dbReference type="SAM" id="SignalP"/>
    </source>
</evidence>
<dbReference type="STRING" id="1155689.SAMN05444278_101425"/>
<dbReference type="Gene3D" id="3.80.10.10">
    <property type="entry name" value="Ribonuclease Inhibitor"/>
    <property type="match status" value="1"/>
</dbReference>
<dbReference type="RefSeq" id="WP_073191365.1">
    <property type="nucleotide sequence ID" value="NZ_FQTW01000001.1"/>
</dbReference>
<dbReference type="OrthoDB" id="3179827at2"/>
<dbReference type="NCBIfam" id="TIGR04183">
    <property type="entry name" value="Por_Secre_tail"/>
    <property type="match status" value="1"/>
</dbReference>
<protein>
    <submittedName>
        <fullName evidence="4">Por secretion system C-terminal sorting domain-containing protein</fullName>
    </submittedName>
</protein>
<evidence type="ECO:0000256" key="1">
    <source>
        <dbReference type="ARBA" id="ARBA00022729"/>
    </source>
</evidence>
<feature type="signal peptide" evidence="2">
    <location>
        <begin position="1"/>
        <end position="18"/>
    </location>
</feature>